<keyword evidence="5 7" id="KW-0472">Membrane</keyword>
<name>A0AAX1VNJ0_PSEAJ</name>
<dbReference type="GO" id="GO:0005886">
    <property type="term" value="C:plasma membrane"/>
    <property type="evidence" value="ECO:0007669"/>
    <property type="project" value="UniProtKB-SubCell"/>
</dbReference>
<feature type="transmembrane region" description="Helical" evidence="7">
    <location>
        <begin position="526"/>
        <end position="544"/>
    </location>
</feature>
<feature type="transmembrane region" description="Helical" evidence="7">
    <location>
        <begin position="322"/>
        <end position="341"/>
    </location>
</feature>
<feature type="transmembrane region" description="Helical" evidence="7">
    <location>
        <begin position="282"/>
        <end position="302"/>
    </location>
</feature>
<evidence type="ECO:0000313" key="8">
    <source>
        <dbReference type="EMBL" id="RML76642.1"/>
    </source>
</evidence>
<feature type="transmembrane region" description="Helical" evidence="7">
    <location>
        <begin position="362"/>
        <end position="386"/>
    </location>
</feature>
<organism evidence="8 9">
    <name type="scientific">Pseudomonas amygdali pv. tabaci</name>
    <name type="common">Pseudomonas syringae pv. tabaci</name>
    <dbReference type="NCBI Taxonomy" id="322"/>
    <lineage>
        <taxon>Bacteria</taxon>
        <taxon>Pseudomonadati</taxon>
        <taxon>Pseudomonadota</taxon>
        <taxon>Gammaproteobacteria</taxon>
        <taxon>Pseudomonadales</taxon>
        <taxon>Pseudomonadaceae</taxon>
        <taxon>Pseudomonas</taxon>
        <taxon>Pseudomonas amygdali</taxon>
    </lineage>
</organism>
<evidence type="ECO:0000256" key="4">
    <source>
        <dbReference type="ARBA" id="ARBA00022989"/>
    </source>
</evidence>
<dbReference type="InterPro" id="IPR002797">
    <property type="entry name" value="Polysacc_synth"/>
</dbReference>
<feature type="transmembrane region" description="Helical" evidence="7">
    <location>
        <begin position="437"/>
        <end position="458"/>
    </location>
</feature>
<evidence type="ECO:0000256" key="5">
    <source>
        <dbReference type="ARBA" id="ARBA00023136"/>
    </source>
</evidence>
<feature type="transmembrane region" description="Helical" evidence="7">
    <location>
        <begin position="183"/>
        <end position="204"/>
    </location>
</feature>
<feature type="transmembrane region" description="Helical" evidence="7">
    <location>
        <begin position="70"/>
        <end position="92"/>
    </location>
</feature>
<evidence type="ECO:0000256" key="6">
    <source>
        <dbReference type="SAM" id="MobiDB-lite"/>
    </source>
</evidence>
<evidence type="ECO:0000256" key="7">
    <source>
        <dbReference type="SAM" id="Phobius"/>
    </source>
</evidence>
<dbReference type="Proteomes" id="UP000280350">
    <property type="component" value="Unassembled WGS sequence"/>
</dbReference>
<feature type="region of interest" description="Disordered" evidence="6">
    <location>
        <begin position="1"/>
        <end position="27"/>
    </location>
</feature>
<feature type="compositionally biased region" description="Polar residues" evidence="6">
    <location>
        <begin position="1"/>
        <end position="10"/>
    </location>
</feature>
<comment type="caution">
    <text evidence="8">The sequence shown here is derived from an EMBL/GenBank/DDBJ whole genome shotgun (WGS) entry which is preliminary data.</text>
</comment>
<evidence type="ECO:0000313" key="9">
    <source>
        <dbReference type="Proteomes" id="UP000280350"/>
    </source>
</evidence>
<dbReference type="PANTHER" id="PTHR30250:SF26">
    <property type="entry name" value="PSMA PROTEIN"/>
    <property type="match status" value="1"/>
</dbReference>
<evidence type="ECO:0000256" key="2">
    <source>
        <dbReference type="ARBA" id="ARBA00022475"/>
    </source>
</evidence>
<dbReference type="Pfam" id="PF01943">
    <property type="entry name" value="Polysacc_synt"/>
    <property type="match status" value="1"/>
</dbReference>
<reference evidence="8 9" key="1">
    <citation type="submission" date="2018-08" db="EMBL/GenBank/DDBJ databases">
        <title>Recombination of ecologically and evolutionarily significant loci maintains genetic cohesion in the Pseudomonas syringae species complex.</title>
        <authorList>
            <person name="Dillon M."/>
            <person name="Thakur S."/>
            <person name="Almeida R.N.D."/>
            <person name="Weir B.S."/>
            <person name="Guttman D.S."/>
        </authorList>
    </citation>
    <scope>NUCLEOTIDE SEQUENCE [LARGE SCALE GENOMIC DNA]</scope>
    <source>
        <strain evidence="8 9">ICMP 2851</strain>
    </source>
</reference>
<proteinExistence type="predicted"/>
<comment type="subcellular location">
    <subcellularLocation>
        <location evidence="1">Cell membrane</location>
        <topology evidence="1">Multi-pass membrane protein</topology>
    </subcellularLocation>
</comment>
<evidence type="ECO:0000256" key="3">
    <source>
        <dbReference type="ARBA" id="ARBA00022692"/>
    </source>
</evidence>
<gene>
    <name evidence="8" type="ORF">ALQ89_05989</name>
</gene>
<dbReference type="EMBL" id="RBNX01000209">
    <property type="protein sequence ID" value="RML76642.1"/>
    <property type="molecule type" value="Genomic_DNA"/>
</dbReference>
<feature type="transmembrane region" description="Helical" evidence="7">
    <location>
        <begin position="246"/>
        <end position="262"/>
    </location>
</feature>
<evidence type="ECO:0000256" key="1">
    <source>
        <dbReference type="ARBA" id="ARBA00004651"/>
    </source>
</evidence>
<accession>A0AAX1VNJ0</accession>
<feature type="compositionally biased region" description="Basic and acidic residues" evidence="6">
    <location>
        <begin position="16"/>
        <end position="27"/>
    </location>
</feature>
<feature type="transmembrane region" description="Helical" evidence="7">
    <location>
        <begin position="149"/>
        <end position="171"/>
    </location>
</feature>
<keyword evidence="4 7" id="KW-1133">Transmembrane helix</keyword>
<dbReference type="InterPro" id="IPR050833">
    <property type="entry name" value="Poly_Biosynth_Transport"/>
</dbReference>
<feature type="transmembrane region" description="Helical" evidence="7">
    <location>
        <begin position="406"/>
        <end position="425"/>
    </location>
</feature>
<keyword evidence="3 7" id="KW-0812">Transmembrane</keyword>
<protein>
    <submittedName>
        <fullName evidence="8">Polysaccharide biosynthesis domain-containing protein</fullName>
    </submittedName>
</protein>
<feature type="transmembrane region" description="Helical" evidence="7">
    <location>
        <begin position="498"/>
        <end position="520"/>
    </location>
</feature>
<dbReference type="AlphaFoldDB" id="A0AAX1VNJ0"/>
<sequence length="562" mass="61656">MQSIERTSAVPTDLSRPAEKRAGPDHTHADRNLCCDRYGLPGLLRCQGLLTIMRDTSPVIRGRSIIRNTVLNYSGQAYVMLVGILIMPFYLGHLGAEAYGLIGFFTLLQAWLQLLDAGLPPSLVRAVAHQQGTPVSEKSLGRLLRSFELIFLPITMLCGLLVHVASPWIAAQWLNANTLQPDTLAHCITLMGIVIALRLYSTLYKSAIQGLEQHEWLNAANVSIATLRYFGGLLLVSQFSRDPQDFFVFQLGVGLLEALLFASKARRQMPAPRWLTGLDWQLIKPLLPFAASLSLSAVLWIVLTQVDKVLLSNLLPLDQYGYFSLVALIATGIVMLSNPLVQTLLPRLTVLVAEGRRDDMHTLFLAANRLACTFLFPLAGVIALYAEPLIIAWTGDHTAARWSGPVLGWYALGSAIMAASAFQFYLQYAYGRMHLHLWYSVISTLISVPVMFVAIHYQGVYGAALAWFFLRATSFAIWPVIVHQHLAPGLHRQWLSDILRISAMTAAGLAISAPVFHLIADESRGSLLLALAASGLVTLALVAASHGPLASKIYVLFSKPST</sequence>
<keyword evidence="2" id="KW-1003">Cell membrane</keyword>
<dbReference type="PANTHER" id="PTHR30250">
    <property type="entry name" value="PST FAMILY PREDICTED COLANIC ACID TRANSPORTER"/>
    <property type="match status" value="1"/>
</dbReference>